<dbReference type="Gene3D" id="2.40.110.10">
    <property type="entry name" value="Butyryl-CoA Dehydrogenase, subunit A, domain 2"/>
    <property type="match status" value="1"/>
</dbReference>
<keyword evidence="1" id="KW-0560">Oxidoreductase</keyword>
<dbReference type="EMBL" id="JAOB01000010">
    <property type="protein sequence ID" value="EUA75254.1"/>
    <property type="molecule type" value="Genomic_DNA"/>
</dbReference>
<dbReference type="AlphaFoldDB" id="X8E3S4"/>
<accession>X8E3S4</accession>
<sequence length="171" mass="19190">MGDQRRKDMEHQCVCRRLRIVPGSHRLGCAQARGLTMFLVPIDHPGITLRRITQLNGSTEFCEEFLDNVDVGDDAVVGEVNNGWTVASRQLYHERRAVGQSSEFASGLEAKGDARRRWISSLWLARPVRATMNVCRKWPAGYWCIARSATSSPSMCTAVCATVVCRRRPEP</sequence>
<dbReference type="PATRIC" id="fig|1299334.3.peg.654"/>
<gene>
    <name evidence="2" type="ORF">I553_3146</name>
</gene>
<dbReference type="GO" id="GO:0016627">
    <property type="term" value="F:oxidoreductase activity, acting on the CH-CH group of donors"/>
    <property type="evidence" value="ECO:0007669"/>
    <property type="project" value="InterPro"/>
</dbReference>
<evidence type="ECO:0000313" key="2">
    <source>
        <dbReference type="EMBL" id="EUA75254.1"/>
    </source>
</evidence>
<protein>
    <submittedName>
        <fullName evidence="2">Putative acyl-CoA dehydrogenase, middle domain protein</fullName>
    </submittedName>
</protein>
<dbReference type="SUPFAM" id="SSF56645">
    <property type="entry name" value="Acyl-CoA dehydrogenase NM domain-like"/>
    <property type="match status" value="1"/>
</dbReference>
<organism evidence="2">
    <name type="scientific">Mycobacterium xenopi 4042</name>
    <dbReference type="NCBI Taxonomy" id="1299334"/>
    <lineage>
        <taxon>Bacteria</taxon>
        <taxon>Bacillati</taxon>
        <taxon>Actinomycetota</taxon>
        <taxon>Actinomycetes</taxon>
        <taxon>Mycobacteriales</taxon>
        <taxon>Mycobacteriaceae</taxon>
        <taxon>Mycobacterium</taxon>
    </lineage>
</organism>
<evidence type="ECO:0000256" key="1">
    <source>
        <dbReference type="ARBA" id="ARBA00023002"/>
    </source>
</evidence>
<dbReference type="PANTHER" id="PTHR43292">
    <property type="entry name" value="ACYL-COA DEHYDROGENASE"/>
    <property type="match status" value="1"/>
</dbReference>
<proteinExistence type="predicted"/>
<dbReference type="InterPro" id="IPR046373">
    <property type="entry name" value="Acyl-CoA_Oxase/DH_mid-dom_sf"/>
</dbReference>
<dbReference type="GO" id="GO:0005886">
    <property type="term" value="C:plasma membrane"/>
    <property type="evidence" value="ECO:0007669"/>
    <property type="project" value="TreeGrafter"/>
</dbReference>
<name>X8E3S4_MYCXE</name>
<reference evidence="2" key="1">
    <citation type="submission" date="2014-01" db="EMBL/GenBank/DDBJ databases">
        <authorList>
            <person name="Brown-Elliot B."/>
            <person name="Wallace R."/>
            <person name="Lenaerts A."/>
            <person name="Ordway D."/>
            <person name="DeGroote M.A."/>
            <person name="Parker T."/>
            <person name="Sizemore C."/>
            <person name="Tallon L.J."/>
            <person name="Sadzewicz L.K."/>
            <person name="Sengamalay N."/>
            <person name="Fraser C.M."/>
            <person name="Hine E."/>
            <person name="Shefchek K.A."/>
            <person name="Das S.P."/>
            <person name="Tettelin H."/>
        </authorList>
    </citation>
    <scope>NUCLEOTIDE SEQUENCE [LARGE SCALE GENOMIC DNA]</scope>
    <source>
        <strain evidence="2">4042</strain>
    </source>
</reference>
<comment type="caution">
    <text evidence="2">The sequence shown here is derived from an EMBL/GenBank/DDBJ whole genome shotgun (WGS) entry which is preliminary data.</text>
</comment>
<dbReference type="InterPro" id="IPR009100">
    <property type="entry name" value="AcylCoA_DH/oxidase_NM_dom_sf"/>
</dbReference>
<dbReference type="PANTHER" id="PTHR43292:SF3">
    <property type="entry name" value="ACYL-COA DEHYDROGENASE FADE29"/>
    <property type="match status" value="1"/>
</dbReference>
<dbReference type="InterPro" id="IPR052161">
    <property type="entry name" value="Mycobact_Acyl-CoA_DH"/>
</dbReference>